<dbReference type="Proteomes" id="UP001255185">
    <property type="component" value="Unassembled WGS sequence"/>
</dbReference>
<evidence type="ECO:0000313" key="1">
    <source>
        <dbReference type="EMBL" id="MDR6966535.1"/>
    </source>
</evidence>
<sequence>MKYPKYKYRSEKSLHYYEFISEGPKGRIKKIIEYTETATKNVYNLGFGDYDETTKTLSDITVTNNGDSLKVLATVASTVYAFTQKYPEAWVLATGSTNVRTRLYRMGITNNLAEIAEDFVVFGFDSKGNWTEFIVGEDYEAFLITKKENLK</sequence>
<evidence type="ECO:0000313" key="2">
    <source>
        <dbReference type="Proteomes" id="UP001255185"/>
    </source>
</evidence>
<proteinExistence type="predicted"/>
<dbReference type="Pfam" id="PF22028">
    <property type="entry name" value="DUF6934"/>
    <property type="match status" value="1"/>
</dbReference>
<accession>A0ABU1TKN2</accession>
<dbReference type="InterPro" id="IPR053865">
    <property type="entry name" value="DUF6934"/>
</dbReference>
<dbReference type="RefSeq" id="WP_310024169.1">
    <property type="nucleotide sequence ID" value="NZ_JAVDVI010000001.1"/>
</dbReference>
<dbReference type="EMBL" id="JAVDVI010000001">
    <property type="protein sequence ID" value="MDR6966535.1"/>
    <property type="molecule type" value="Genomic_DNA"/>
</dbReference>
<protein>
    <submittedName>
        <fullName evidence="1">Ribonucleotide monophosphatase NagD (HAD superfamily)</fullName>
    </submittedName>
</protein>
<keyword evidence="2" id="KW-1185">Reference proteome</keyword>
<comment type="caution">
    <text evidence="1">The sequence shown here is derived from an EMBL/GenBank/DDBJ whole genome shotgun (WGS) entry which is preliminary data.</text>
</comment>
<organism evidence="1 2">
    <name type="scientific">Flavobacterium arsenatis</name>
    <dbReference type="NCBI Taxonomy" id="1484332"/>
    <lineage>
        <taxon>Bacteria</taxon>
        <taxon>Pseudomonadati</taxon>
        <taxon>Bacteroidota</taxon>
        <taxon>Flavobacteriia</taxon>
        <taxon>Flavobacteriales</taxon>
        <taxon>Flavobacteriaceae</taxon>
        <taxon>Flavobacterium</taxon>
    </lineage>
</organism>
<reference evidence="1 2" key="1">
    <citation type="submission" date="2023-07" db="EMBL/GenBank/DDBJ databases">
        <title>Sorghum-associated microbial communities from plants grown in Nebraska, USA.</title>
        <authorList>
            <person name="Schachtman D."/>
        </authorList>
    </citation>
    <scope>NUCLEOTIDE SEQUENCE [LARGE SCALE GENOMIC DNA]</scope>
    <source>
        <strain evidence="1 2">3773</strain>
    </source>
</reference>
<name>A0ABU1TKN2_9FLAO</name>
<gene>
    <name evidence="1" type="ORF">J2X31_000528</name>
</gene>